<dbReference type="Proteomes" id="UP001274321">
    <property type="component" value="Unassembled WGS sequence"/>
</dbReference>
<keyword evidence="1" id="KW-0812">Transmembrane</keyword>
<feature type="transmembrane region" description="Helical" evidence="1">
    <location>
        <begin position="62"/>
        <end position="82"/>
    </location>
</feature>
<evidence type="ECO:0000313" key="2">
    <source>
        <dbReference type="EMBL" id="MDX6805195.1"/>
    </source>
</evidence>
<keyword evidence="3" id="KW-1185">Reference proteome</keyword>
<proteinExistence type="predicted"/>
<comment type="caution">
    <text evidence="2">The sequence shown here is derived from an EMBL/GenBank/DDBJ whole genome shotgun (WGS) entry which is preliminary data.</text>
</comment>
<feature type="transmembrane region" description="Helical" evidence="1">
    <location>
        <begin position="27"/>
        <end position="55"/>
    </location>
</feature>
<organism evidence="2 3">
    <name type="scientific">Terrihabitans rhizophilus</name>
    <dbReference type="NCBI Taxonomy" id="3092662"/>
    <lineage>
        <taxon>Bacteria</taxon>
        <taxon>Pseudomonadati</taxon>
        <taxon>Pseudomonadota</taxon>
        <taxon>Alphaproteobacteria</taxon>
        <taxon>Hyphomicrobiales</taxon>
        <taxon>Terrihabitans</taxon>
    </lineage>
</organism>
<sequence>MLNTLLAGGALLQGFKAEMTLKARHAAVLAVFALLALVFLGVGLLALALAAGIALAPHVGGAAAAAIVGVCALGIASLLIWVGTRPRTAAAAASAPLAPAAQPLPGVDPLAAIAGLSALAASKPVPLMVGALVIGLMLGRRR</sequence>
<dbReference type="Pfam" id="PF07332">
    <property type="entry name" value="Phage_holin_3_6"/>
    <property type="match status" value="1"/>
</dbReference>
<keyword evidence="1" id="KW-0472">Membrane</keyword>
<dbReference type="EMBL" id="JAXAFJ010000002">
    <property type="protein sequence ID" value="MDX6805195.1"/>
    <property type="molecule type" value="Genomic_DNA"/>
</dbReference>
<dbReference type="RefSeq" id="WP_319843321.1">
    <property type="nucleotide sequence ID" value="NZ_JAXAFJ010000002.1"/>
</dbReference>
<keyword evidence="1" id="KW-1133">Transmembrane helix</keyword>
<reference evidence="2 3" key="1">
    <citation type="submission" date="2023-11" db="EMBL/GenBank/DDBJ databases">
        <authorList>
            <person name="Bao R."/>
        </authorList>
    </citation>
    <scope>NUCLEOTIDE SEQUENCE [LARGE SCALE GENOMIC DNA]</scope>
    <source>
        <strain evidence="2 3">PJ23</strain>
    </source>
</reference>
<evidence type="ECO:0000256" key="1">
    <source>
        <dbReference type="SAM" id="Phobius"/>
    </source>
</evidence>
<name>A0ABU4RNA6_9HYPH</name>
<dbReference type="InterPro" id="IPR009937">
    <property type="entry name" value="Phage_holin_3_6"/>
</dbReference>
<evidence type="ECO:0000313" key="3">
    <source>
        <dbReference type="Proteomes" id="UP001274321"/>
    </source>
</evidence>
<protein>
    <submittedName>
        <fullName evidence="2">Phage holin family protein</fullName>
    </submittedName>
</protein>
<gene>
    <name evidence="2" type="ORF">SCD90_03870</name>
</gene>
<accession>A0ABU4RNA6</accession>